<keyword evidence="2" id="KW-1185">Reference proteome</keyword>
<organism evidence="1 2">
    <name type="scientific">Ceratodon purpureus</name>
    <name type="common">Fire moss</name>
    <name type="synonym">Dicranum purpureum</name>
    <dbReference type="NCBI Taxonomy" id="3225"/>
    <lineage>
        <taxon>Eukaryota</taxon>
        <taxon>Viridiplantae</taxon>
        <taxon>Streptophyta</taxon>
        <taxon>Embryophyta</taxon>
        <taxon>Bryophyta</taxon>
        <taxon>Bryophytina</taxon>
        <taxon>Bryopsida</taxon>
        <taxon>Dicranidae</taxon>
        <taxon>Pseudoditrichales</taxon>
        <taxon>Ditrichaceae</taxon>
        <taxon>Ceratodon</taxon>
    </lineage>
</organism>
<sequence length="76" mass="8547">MLNMNIEVRAMQESERRVLAYQFLTNSRVTITSLTTPKLADLHSARLGTRLNTSISLSTQPVFYTKEEIDVGLSST</sequence>
<dbReference type="Proteomes" id="UP000822688">
    <property type="component" value="Chromosome 2"/>
</dbReference>
<evidence type="ECO:0000313" key="1">
    <source>
        <dbReference type="EMBL" id="KAG0587473.1"/>
    </source>
</evidence>
<dbReference type="EMBL" id="CM026422">
    <property type="protein sequence ID" value="KAG0587473.1"/>
    <property type="molecule type" value="Genomic_DNA"/>
</dbReference>
<accession>A0A8T0IYJ1</accession>
<gene>
    <name evidence="1" type="ORF">KC19_2G166700</name>
</gene>
<comment type="caution">
    <text evidence="1">The sequence shown here is derived from an EMBL/GenBank/DDBJ whole genome shotgun (WGS) entry which is preliminary data.</text>
</comment>
<evidence type="ECO:0000313" key="2">
    <source>
        <dbReference type="Proteomes" id="UP000822688"/>
    </source>
</evidence>
<protein>
    <submittedName>
        <fullName evidence="1">Uncharacterized protein</fullName>
    </submittedName>
</protein>
<reference evidence="1" key="1">
    <citation type="submission" date="2020-06" db="EMBL/GenBank/DDBJ databases">
        <title>WGS assembly of Ceratodon purpureus strain R40.</title>
        <authorList>
            <person name="Carey S.B."/>
            <person name="Jenkins J."/>
            <person name="Shu S."/>
            <person name="Lovell J.T."/>
            <person name="Sreedasyam A."/>
            <person name="Maumus F."/>
            <person name="Tiley G.P."/>
            <person name="Fernandez-Pozo N."/>
            <person name="Barry K."/>
            <person name="Chen C."/>
            <person name="Wang M."/>
            <person name="Lipzen A."/>
            <person name="Daum C."/>
            <person name="Saski C.A."/>
            <person name="Payton A.C."/>
            <person name="Mcbreen J.C."/>
            <person name="Conrad R.E."/>
            <person name="Kollar L.M."/>
            <person name="Olsson S."/>
            <person name="Huttunen S."/>
            <person name="Landis J.B."/>
            <person name="Wickett N.J."/>
            <person name="Johnson M.G."/>
            <person name="Rensing S.A."/>
            <person name="Grimwood J."/>
            <person name="Schmutz J."/>
            <person name="Mcdaniel S.F."/>
        </authorList>
    </citation>
    <scope>NUCLEOTIDE SEQUENCE</scope>
    <source>
        <strain evidence="1">R40</strain>
    </source>
</reference>
<proteinExistence type="predicted"/>
<dbReference type="AlphaFoldDB" id="A0A8T0IYJ1"/>
<name>A0A8T0IYJ1_CERPU</name>